<dbReference type="GO" id="GO:0030313">
    <property type="term" value="C:cell envelope"/>
    <property type="evidence" value="ECO:0007669"/>
    <property type="project" value="TreeGrafter"/>
</dbReference>
<proteinExistence type="inferred from homology"/>
<dbReference type="GO" id="GO:0016020">
    <property type="term" value="C:membrane"/>
    <property type="evidence" value="ECO:0007669"/>
    <property type="project" value="InterPro"/>
</dbReference>
<reference evidence="6 7" key="2">
    <citation type="journal article" date="2016" name="Int. J. Syst. Evol. Microbiol.">
        <title>Lutibacter profundi sp. nov., isolated from a deep-sea hydrothermal system on the Arctic Mid-Ocean Ridge and emended description of the genus Lutibacter.</title>
        <authorList>
            <person name="Le Moine Bauer S."/>
            <person name="Roalkvam I."/>
            <person name="Steen I.H."/>
            <person name="Dahle H."/>
        </authorList>
    </citation>
    <scope>NUCLEOTIDE SEQUENCE [LARGE SCALE GENOMIC DNA]</scope>
    <source>
        <strain evidence="6 7">LP1</strain>
    </source>
</reference>
<dbReference type="RefSeq" id="WP_068210200.1">
    <property type="nucleotide sequence ID" value="NZ_CP013355.1"/>
</dbReference>
<dbReference type="InterPro" id="IPR058790">
    <property type="entry name" value="BSH_CusB"/>
</dbReference>
<organism evidence="6 7">
    <name type="scientific">Lutibacter profundi</name>
    <dbReference type="NCBI Taxonomy" id="1622118"/>
    <lineage>
        <taxon>Bacteria</taxon>
        <taxon>Pseudomonadati</taxon>
        <taxon>Bacteroidota</taxon>
        <taxon>Flavobacteriia</taxon>
        <taxon>Flavobacteriales</taxon>
        <taxon>Flavobacteriaceae</taxon>
        <taxon>Lutibacter</taxon>
    </lineage>
</organism>
<dbReference type="Gene3D" id="1.10.287.470">
    <property type="entry name" value="Helix hairpin bin"/>
    <property type="match status" value="1"/>
</dbReference>
<keyword evidence="7" id="KW-1185">Reference proteome</keyword>
<feature type="signal peptide" evidence="3">
    <location>
        <begin position="1"/>
        <end position="20"/>
    </location>
</feature>
<dbReference type="PROSITE" id="PS51257">
    <property type="entry name" value="PROKAR_LIPOPROTEIN"/>
    <property type="match status" value="1"/>
</dbReference>
<dbReference type="OrthoDB" id="9814657at2"/>
<dbReference type="GO" id="GO:0015679">
    <property type="term" value="P:plasma membrane copper ion transport"/>
    <property type="evidence" value="ECO:0007669"/>
    <property type="project" value="TreeGrafter"/>
</dbReference>
<dbReference type="Pfam" id="PF25919">
    <property type="entry name" value="BSH_CusB"/>
    <property type="match status" value="1"/>
</dbReference>
<evidence type="ECO:0000256" key="2">
    <source>
        <dbReference type="ARBA" id="ARBA00022448"/>
    </source>
</evidence>
<accession>A0A0X8G802</accession>
<comment type="similarity">
    <text evidence="1">Belongs to the membrane fusion protein (MFP) (TC 8.A.1) family.</text>
</comment>
<dbReference type="PANTHER" id="PTHR30097:SF4">
    <property type="entry name" value="SLR6042 PROTEIN"/>
    <property type="match status" value="1"/>
</dbReference>
<dbReference type="SUPFAM" id="SSF111369">
    <property type="entry name" value="HlyD-like secretion proteins"/>
    <property type="match status" value="1"/>
</dbReference>
<dbReference type="Proteomes" id="UP000059672">
    <property type="component" value="Chromosome"/>
</dbReference>
<evidence type="ECO:0000256" key="1">
    <source>
        <dbReference type="ARBA" id="ARBA00009477"/>
    </source>
</evidence>
<evidence type="ECO:0000256" key="3">
    <source>
        <dbReference type="SAM" id="SignalP"/>
    </source>
</evidence>
<sequence length="395" mass="44278">MKYIIKISSVFLLLVFLASCQNKTTQQNEETNQESSEHEETTNIVTLQQKQLEVMDIELGTTKQVNLGATLKVNGQLELPPQKRASVSAIVGGRVESVAVIEGDYVKKGQIIAQLNNPKFITMQREYLIAKSNFSFLEKDYLRKKELLKDGITSRKSFQQAEAAFKDGKSTLNATKSMLQVIGVNISTLENGQIRSSIPIVSPIKGYVQSIAINIGKFVAPEQEMFEIIDNEHLHIGLKVFEKDIDKAKVGQKITFALTTRPDKIYEAEIFALGSAFDMNTRAVKVHAKIMGTHKGLLTGMFVEARIITKSKEVRALPNGAFITEKGLDYVFVQKETNKQHITFEKVQINRGVSDLGFSEVVFINKKPKDIVFVTKGAYYVNAELNKGEFEEHEH</sequence>
<keyword evidence="2" id="KW-0813">Transport</keyword>
<dbReference type="Gene3D" id="2.40.50.100">
    <property type="match status" value="1"/>
</dbReference>
<dbReference type="STRING" id="1622118.Lupro_11070"/>
<evidence type="ECO:0000259" key="5">
    <source>
        <dbReference type="Pfam" id="PF25954"/>
    </source>
</evidence>
<dbReference type="AlphaFoldDB" id="A0A0X8G802"/>
<dbReference type="GO" id="GO:0022857">
    <property type="term" value="F:transmembrane transporter activity"/>
    <property type="evidence" value="ECO:0007669"/>
    <property type="project" value="InterPro"/>
</dbReference>
<dbReference type="InterPro" id="IPR006143">
    <property type="entry name" value="RND_pump_MFP"/>
</dbReference>
<dbReference type="Pfam" id="PF25954">
    <property type="entry name" value="Beta-barrel_RND_2"/>
    <property type="match status" value="1"/>
</dbReference>
<dbReference type="InterPro" id="IPR058792">
    <property type="entry name" value="Beta-barrel_RND_2"/>
</dbReference>
<dbReference type="EMBL" id="CP013355">
    <property type="protein sequence ID" value="AMC11776.1"/>
    <property type="molecule type" value="Genomic_DNA"/>
</dbReference>
<dbReference type="KEGG" id="lut:Lupro_11070"/>
<dbReference type="InterPro" id="IPR051909">
    <property type="entry name" value="MFP_Cation_Efflux"/>
</dbReference>
<feature type="domain" description="CusB-like barrel-sandwich hybrid" evidence="4">
    <location>
        <begin position="85"/>
        <end position="228"/>
    </location>
</feature>
<name>A0A0X8G802_9FLAO</name>
<keyword evidence="3" id="KW-0732">Signal</keyword>
<feature type="chain" id="PRO_5007066318" evidence="3">
    <location>
        <begin position="21"/>
        <end position="395"/>
    </location>
</feature>
<evidence type="ECO:0000313" key="6">
    <source>
        <dbReference type="EMBL" id="AMC11776.1"/>
    </source>
</evidence>
<feature type="domain" description="CusB-like beta-barrel" evidence="5">
    <location>
        <begin position="238"/>
        <end position="309"/>
    </location>
</feature>
<protein>
    <submittedName>
        <fullName evidence="6">Uncharacterized protein</fullName>
    </submittedName>
</protein>
<evidence type="ECO:0000259" key="4">
    <source>
        <dbReference type="Pfam" id="PF25919"/>
    </source>
</evidence>
<gene>
    <name evidence="6" type="ORF">Lupro_11070</name>
</gene>
<dbReference type="Gene3D" id="2.40.30.170">
    <property type="match status" value="1"/>
</dbReference>
<dbReference type="PANTHER" id="PTHR30097">
    <property type="entry name" value="CATION EFFLUX SYSTEM PROTEIN CUSB"/>
    <property type="match status" value="1"/>
</dbReference>
<reference evidence="7" key="1">
    <citation type="submission" date="2015-12" db="EMBL/GenBank/DDBJ databases">
        <title>Complete genome sequence of Lutibacter profundus strain LP1.</title>
        <authorList>
            <person name="Wissuwa J."/>
            <person name="Le Moine Bauer S."/>
            <person name="Stokke R."/>
            <person name="Dahle H."/>
            <person name="Steen I.H."/>
        </authorList>
    </citation>
    <scope>NUCLEOTIDE SEQUENCE [LARGE SCALE GENOMIC DNA]</scope>
    <source>
        <strain evidence="7">LP1</strain>
    </source>
</reference>
<dbReference type="NCBIfam" id="TIGR01730">
    <property type="entry name" value="RND_mfp"/>
    <property type="match status" value="1"/>
</dbReference>
<dbReference type="GO" id="GO:0060003">
    <property type="term" value="P:copper ion export"/>
    <property type="evidence" value="ECO:0007669"/>
    <property type="project" value="TreeGrafter"/>
</dbReference>
<evidence type="ECO:0000313" key="7">
    <source>
        <dbReference type="Proteomes" id="UP000059672"/>
    </source>
</evidence>